<sequence length="337" mass="36816">MKLGRATYRFESNVAISDCFTVVGKKEGQGPLSIYFDMVIEDEYAGQKSWELAEGKLLNIAITKLVQREGEKPDNIDLILSGDLLNQLSSSHFAARDLDIPFIGIYGACSTFALSIGLASLFVDSGFAKNVIAATSSHFCSAEKQFRYPLELGIQKPPTSQWTVTGAAAFLIKQEDSLQSPKITHFTVGRILDFGIKDPNNMGAAMAPAAFDTIMRHFSDTKRSFDYYDMIITGDLGYVGRKLLDELFKKEGIRFSSELFDCGILMFDPETQNTGAGASGCAASACVFGGYLYKLLRERTFEKILIVPTGALMSQSTALLGESIPVIAHALAIEMVQ</sequence>
<dbReference type="InterPro" id="IPR038369">
    <property type="entry name" value="SpoVAD_sf"/>
</dbReference>
<protein>
    <submittedName>
        <fullName evidence="1">Stage V sporulation protein AD</fullName>
    </submittedName>
</protein>
<dbReference type="SUPFAM" id="SSF53901">
    <property type="entry name" value="Thiolase-like"/>
    <property type="match status" value="1"/>
</dbReference>
<dbReference type="EMBL" id="CP002216">
    <property type="protein sequence ID" value="ADQ05732.1"/>
    <property type="molecule type" value="Genomic_DNA"/>
</dbReference>
<dbReference type="GO" id="GO:0016746">
    <property type="term" value="F:acyltransferase activity"/>
    <property type="evidence" value="ECO:0007669"/>
    <property type="project" value="InterPro"/>
</dbReference>
<evidence type="ECO:0000313" key="1">
    <source>
        <dbReference type="EMBL" id="ADQ05732.1"/>
    </source>
</evidence>
<dbReference type="AlphaFoldDB" id="E4Q752"/>
<reference key="1">
    <citation type="submission" date="2010-09" db="EMBL/GenBank/DDBJ databases">
        <title>Complete sequence of Caldicellulosiruptor owensensis OL.</title>
        <authorList>
            <consortium name="US DOE Joint Genome Institute"/>
            <person name="Lucas S."/>
            <person name="Copeland A."/>
            <person name="Lapidus A."/>
            <person name="Cheng J.-F."/>
            <person name="Bruce D."/>
            <person name="Goodwin L."/>
            <person name="Pitluck S."/>
            <person name="Davenport K."/>
            <person name="Detter J.C."/>
            <person name="Han C."/>
            <person name="Tapia R."/>
            <person name="Land M."/>
            <person name="Hauser L."/>
            <person name="Chang Y.-J."/>
            <person name="Jeffries C."/>
            <person name="Kyrpides N."/>
            <person name="Ivanova N."/>
            <person name="Mikhailova N."/>
            <person name="Blumer-Schuette S.E."/>
            <person name="Kelly R.M."/>
            <person name="Woyke T."/>
        </authorList>
    </citation>
    <scope>NUCLEOTIDE SEQUENCE</scope>
    <source>
        <strain>OL</strain>
    </source>
</reference>
<dbReference type="NCBIfam" id="TIGR02845">
    <property type="entry name" value="spore_V_AD"/>
    <property type="match status" value="1"/>
</dbReference>
<proteinExistence type="predicted"/>
<name>E4Q752_CALOW</name>
<dbReference type="InterPro" id="IPR016039">
    <property type="entry name" value="Thiolase-like"/>
</dbReference>
<dbReference type="InterPro" id="IPR010894">
    <property type="entry name" value="SpoVAD"/>
</dbReference>
<dbReference type="Gene3D" id="3.40.47.40">
    <property type="entry name" value="Stage V sporulation protein AD"/>
    <property type="match status" value="1"/>
</dbReference>
<dbReference type="Pfam" id="PF07451">
    <property type="entry name" value="SpoVAD"/>
    <property type="match status" value="1"/>
</dbReference>
<dbReference type="HOGENOM" id="CLU_048574_0_0_9"/>
<dbReference type="OrthoDB" id="9770068at2"/>
<organism evidence="1 2">
    <name type="scientific">Caldicellulosiruptor owensensis (strain ATCC 700167 / DSM 13100 / OL)</name>
    <dbReference type="NCBI Taxonomy" id="632518"/>
    <lineage>
        <taxon>Bacteria</taxon>
        <taxon>Bacillati</taxon>
        <taxon>Bacillota</taxon>
        <taxon>Bacillota incertae sedis</taxon>
        <taxon>Caldicellulosiruptorales</taxon>
        <taxon>Caldicellulosiruptoraceae</taxon>
        <taxon>Caldicellulosiruptor</taxon>
    </lineage>
</organism>
<evidence type="ECO:0000313" key="2">
    <source>
        <dbReference type="Proteomes" id="UP000006889"/>
    </source>
</evidence>
<gene>
    <name evidence="1" type="ordered locus">Calow_2229</name>
</gene>
<dbReference type="KEGG" id="cow:Calow_2229"/>
<dbReference type="STRING" id="632518.Calow_2229"/>
<dbReference type="Proteomes" id="UP000006889">
    <property type="component" value="Chromosome"/>
</dbReference>
<keyword evidence="2" id="KW-1185">Reference proteome</keyword>
<dbReference type="PIRSF" id="PIRSF011570">
    <property type="entry name" value="SpoVAD"/>
    <property type="match status" value="1"/>
</dbReference>
<accession>E4Q752</accession>
<reference evidence="1 2" key="2">
    <citation type="journal article" date="2011" name="J. Bacteriol.">
        <title>Complete genome sequences for the anaerobic, extremely thermophilic plant biomass-degrading bacteria Caldicellulosiruptor hydrothermalis, Caldicellulosiruptor kristjanssonii, Caldicellulosiruptor kronotskyensis, Caldicellulosiruptor owensenis, and Caldicellulosiruptor lactoaceticus.</title>
        <authorList>
            <person name="Blumer-Schuette S.E."/>
            <person name="Ozdemir I."/>
            <person name="Mistry D."/>
            <person name="Lucas S."/>
            <person name="Lapidus A."/>
            <person name="Cheng J.F."/>
            <person name="Goodwin L.A."/>
            <person name="Pitluck S."/>
            <person name="Land M.L."/>
            <person name="Hauser L.J."/>
            <person name="Woyke T."/>
            <person name="Mikhailova N."/>
            <person name="Pati A."/>
            <person name="Kyrpides N.C."/>
            <person name="Ivanova N."/>
            <person name="Detter J.C."/>
            <person name="Walston-Davenport K."/>
            <person name="Han S."/>
            <person name="Adams M.W."/>
            <person name="Kelly R.M."/>
        </authorList>
    </citation>
    <scope>NUCLEOTIDE SEQUENCE [LARGE SCALE GENOMIC DNA]</scope>
    <source>
        <strain evidence="2">ATCC 700167 / DSM 13100 / OL</strain>
    </source>
</reference>
<dbReference type="RefSeq" id="WP_013413050.1">
    <property type="nucleotide sequence ID" value="NC_014657.1"/>
</dbReference>
<dbReference type="eggNOG" id="COG0332">
    <property type="taxonomic scope" value="Bacteria"/>
</dbReference>
<dbReference type="NCBIfam" id="NF006160">
    <property type="entry name" value="PRK08304.1"/>
    <property type="match status" value="1"/>
</dbReference>